<evidence type="ECO:0000256" key="2">
    <source>
        <dbReference type="ARBA" id="ARBA00022475"/>
    </source>
</evidence>
<evidence type="ECO:0000256" key="8">
    <source>
        <dbReference type="ARBA" id="ARBA00029447"/>
    </source>
</evidence>
<evidence type="ECO:0000256" key="7">
    <source>
        <dbReference type="ARBA" id="ARBA00023224"/>
    </source>
</evidence>
<dbReference type="eggNOG" id="COG0840">
    <property type="taxonomic scope" value="Bacteria"/>
</dbReference>
<dbReference type="EMBL" id="CP003333">
    <property type="protein sequence ID" value="AFL68165.1"/>
    <property type="molecule type" value="Genomic_DNA"/>
</dbReference>
<feature type="transmembrane region" description="Helical" evidence="10">
    <location>
        <begin position="276"/>
        <end position="295"/>
    </location>
</feature>
<dbReference type="GO" id="GO:0005886">
    <property type="term" value="C:plasma membrane"/>
    <property type="evidence" value="ECO:0007669"/>
    <property type="project" value="UniProtKB-SubCell"/>
</dbReference>
<dbReference type="PROSITE" id="PS50111">
    <property type="entry name" value="CHEMOTAXIS_TRANSDUC_2"/>
    <property type="match status" value="1"/>
</dbReference>
<dbReference type="AlphaFoldDB" id="I3XW41"/>
<dbReference type="PATRIC" id="fig|760154.4.peg.866"/>
<sequence length="627" mass="68390">MSFKAKVIMTISVLMFLSLTIFSFISYVDTKKNSVIQVEESLKMAARGLTDYIDAWVAGKKSGVESAGRYLSDVHTMERTSVIAILQETTKSLGGFDTTIGLEDGVAYTGSGTAMPKGYDPRVRGWYKTLKSTQKVGVTDAYVDATTNKLIVSIMAPIMKEGKFLGGVILDIALDVLIKATADVNFNGGYGTLFDTQGVFIAHPNKEFLGKELKSVNAELAQKLAGKDTGLVEYTKNGKVKIIAFKVSKETGGWVPAITFDEEVAYAFLNKQMSELIIVGIIMLILSIGIMVILIKTLLKPLDNLNSVVEELSSSEGDLRQRLSATANDEFAQVSRNINKFIEKLHEIVKKSKTISNENASISEELSRTASEVVRNVDAESRIVEHTKEEGIALVKSIETSVLKAKASQQALSDTQKDISDVKSKVEHLEHTMQATALKEQNLAERLNTVSHNANEVKDVLGIIRDIADQTNLLALNAAIEAARAGEHGRGFAVVADEVRKLAERTQKSLVEIDATINVVVQSIMDANTDITTNAQEVNALASISIELQDGMNSVADIIHKTIDDSHHTVNDFIDTASKIKTIVDEIEKINVISKENVGSIDNVSQASEHLHVMTENLNNELGKFKS</sequence>
<keyword evidence="14" id="KW-1185">Reference proteome</keyword>
<evidence type="ECO:0000256" key="3">
    <source>
        <dbReference type="ARBA" id="ARBA00022500"/>
    </source>
</evidence>
<dbReference type="Pfam" id="PF02743">
    <property type="entry name" value="dCache_1"/>
    <property type="match status" value="1"/>
</dbReference>
<dbReference type="PANTHER" id="PTHR32089">
    <property type="entry name" value="METHYL-ACCEPTING CHEMOTAXIS PROTEIN MCPB"/>
    <property type="match status" value="1"/>
</dbReference>
<keyword evidence="5 10" id="KW-1133">Transmembrane helix</keyword>
<dbReference type="GO" id="GO:0007165">
    <property type="term" value="P:signal transduction"/>
    <property type="evidence" value="ECO:0007669"/>
    <property type="project" value="UniProtKB-KW"/>
</dbReference>
<dbReference type="GO" id="GO:0006935">
    <property type="term" value="P:chemotaxis"/>
    <property type="evidence" value="ECO:0007669"/>
    <property type="project" value="UniProtKB-KW"/>
</dbReference>
<accession>I3XW41</accession>
<dbReference type="Gene3D" id="1.10.287.950">
    <property type="entry name" value="Methyl-accepting chemotaxis protein"/>
    <property type="match status" value="1"/>
</dbReference>
<dbReference type="RefSeq" id="WP_014769045.1">
    <property type="nucleotide sequence ID" value="NC_018002.1"/>
</dbReference>
<dbReference type="HOGENOM" id="CLU_000445_107_19_7"/>
<dbReference type="Pfam" id="PF00672">
    <property type="entry name" value="HAMP"/>
    <property type="match status" value="1"/>
</dbReference>
<dbReference type="InterPro" id="IPR004089">
    <property type="entry name" value="MCPsignal_dom"/>
</dbReference>
<feature type="domain" description="HAMP" evidence="12">
    <location>
        <begin position="296"/>
        <end position="350"/>
    </location>
</feature>
<dbReference type="CDD" id="cd06225">
    <property type="entry name" value="HAMP"/>
    <property type="match status" value="1"/>
</dbReference>
<dbReference type="CDD" id="cd12913">
    <property type="entry name" value="PDC1_MCP_like"/>
    <property type="match status" value="1"/>
</dbReference>
<evidence type="ECO:0000259" key="11">
    <source>
        <dbReference type="PROSITE" id="PS50111"/>
    </source>
</evidence>
<keyword evidence="6 10" id="KW-0472">Membrane</keyword>
<evidence type="ECO:0000259" key="12">
    <source>
        <dbReference type="PROSITE" id="PS50885"/>
    </source>
</evidence>
<comment type="subcellular location">
    <subcellularLocation>
        <location evidence="1">Cell membrane</location>
        <topology evidence="1">Multi-pass membrane protein</topology>
    </subcellularLocation>
</comment>
<dbReference type="InterPro" id="IPR033479">
    <property type="entry name" value="dCache_1"/>
</dbReference>
<evidence type="ECO:0000256" key="5">
    <source>
        <dbReference type="ARBA" id="ARBA00022989"/>
    </source>
</evidence>
<dbReference type="Pfam" id="PF00015">
    <property type="entry name" value="MCPsignal"/>
    <property type="match status" value="1"/>
</dbReference>
<dbReference type="CDD" id="cd12912">
    <property type="entry name" value="PDC2_MCP_like"/>
    <property type="match status" value="1"/>
</dbReference>
<keyword evidence="2" id="KW-1003">Cell membrane</keyword>
<keyword evidence="3" id="KW-0145">Chemotaxis</keyword>
<dbReference type="InterPro" id="IPR003660">
    <property type="entry name" value="HAMP_dom"/>
</dbReference>
<dbReference type="OrthoDB" id="9781638at2"/>
<evidence type="ECO:0000256" key="6">
    <source>
        <dbReference type="ARBA" id="ARBA00023136"/>
    </source>
</evidence>
<evidence type="ECO:0000256" key="1">
    <source>
        <dbReference type="ARBA" id="ARBA00004651"/>
    </source>
</evidence>
<dbReference type="Gene3D" id="3.30.450.20">
    <property type="entry name" value="PAS domain"/>
    <property type="match status" value="2"/>
</dbReference>
<dbReference type="STRING" id="760154.Sulba_0864"/>
<keyword evidence="7 9" id="KW-0807">Transducer</keyword>
<evidence type="ECO:0000256" key="9">
    <source>
        <dbReference type="PROSITE-ProRule" id="PRU00284"/>
    </source>
</evidence>
<dbReference type="KEGG" id="sba:Sulba_0864"/>
<evidence type="ECO:0000256" key="10">
    <source>
        <dbReference type="SAM" id="Phobius"/>
    </source>
</evidence>
<dbReference type="SUPFAM" id="SSF58104">
    <property type="entry name" value="Methyl-accepting chemotaxis protein (MCP) signaling domain"/>
    <property type="match status" value="1"/>
</dbReference>
<name>I3XW41_SULBS</name>
<dbReference type="SUPFAM" id="SSF103190">
    <property type="entry name" value="Sensory domain-like"/>
    <property type="match status" value="1"/>
</dbReference>
<organism evidence="13 14">
    <name type="scientific">Sulfurospirillum barnesii (strain ATCC 700032 / DSM 10660 / SES-3)</name>
    <dbReference type="NCBI Taxonomy" id="760154"/>
    <lineage>
        <taxon>Bacteria</taxon>
        <taxon>Pseudomonadati</taxon>
        <taxon>Campylobacterota</taxon>
        <taxon>Epsilonproteobacteria</taxon>
        <taxon>Campylobacterales</taxon>
        <taxon>Sulfurospirillaceae</taxon>
        <taxon>Sulfurospirillum</taxon>
    </lineage>
</organism>
<evidence type="ECO:0000256" key="4">
    <source>
        <dbReference type="ARBA" id="ARBA00022692"/>
    </source>
</evidence>
<dbReference type="InterPro" id="IPR029151">
    <property type="entry name" value="Sensor-like_sf"/>
</dbReference>
<evidence type="ECO:0000313" key="13">
    <source>
        <dbReference type="EMBL" id="AFL68165.1"/>
    </source>
</evidence>
<evidence type="ECO:0000313" key="14">
    <source>
        <dbReference type="Proteomes" id="UP000006176"/>
    </source>
</evidence>
<dbReference type="SMART" id="SM00283">
    <property type="entry name" value="MA"/>
    <property type="match status" value="1"/>
</dbReference>
<dbReference type="SMART" id="SM00304">
    <property type="entry name" value="HAMP"/>
    <property type="match status" value="1"/>
</dbReference>
<proteinExistence type="inferred from homology"/>
<feature type="domain" description="Methyl-accepting transducer" evidence="11">
    <location>
        <begin position="355"/>
        <end position="612"/>
    </location>
</feature>
<feature type="transmembrane region" description="Helical" evidence="10">
    <location>
        <begin position="7"/>
        <end position="28"/>
    </location>
</feature>
<reference evidence="13 14" key="1">
    <citation type="submission" date="2012-06" db="EMBL/GenBank/DDBJ databases">
        <title>Complete sequence of Sulfurospirillum barnesii SES-3.</title>
        <authorList>
            <consortium name="US DOE Joint Genome Institute"/>
            <person name="Lucas S."/>
            <person name="Han J."/>
            <person name="Lapidus A."/>
            <person name="Cheng J.-F."/>
            <person name="Goodwin L."/>
            <person name="Pitluck S."/>
            <person name="Peters L."/>
            <person name="Ovchinnikova G."/>
            <person name="Lu M."/>
            <person name="Detter J.C."/>
            <person name="Han C."/>
            <person name="Tapia R."/>
            <person name="Land M."/>
            <person name="Hauser L."/>
            <person name="Kyrpides N."/>
            <person name="Ivanova N."/>
            <person name="Pagani I."/>
            <person name="Stolz J."/>
            <person name="Arkin A."/>
            <person name="Dehal P."/>
            <person name="Oremland R."/>
            <person name="Saltikov C."/>
            <person name="Basu P."/>
            <person name="Hollibaugh J."/>
            <person name="Newman D."/>
            <person name="Stolyar S."/>
            <person name="Hazen T."/>
            <person name="Woyke T."/>
        </authorList>
    </citation>
    <scope>NUCLEOTIDE SEQUENCE [LARGE SCALE GENOMIC DNA]</scope>
    <source>
        <strain evidence="14">ATCC 700032 / DSM 10660 / SES-3</strain>
    </source>
</reference>
<protein>
    <submittedName>
        <fullName evidence="13">Methyl-accepting chemotaxis protein</fullName>
    </submittedName>
</protein>
<dbReference type="PROSITE" id="PS50885">
    <property type="entry name" value="HAMP"/>
    <property type="match status" value="1"/>
</dbReference>
<comment type="similarity">
    <text evidence="8">Belongs to the methyl-accepting chemotaxis (MCP) protein family.</text>
</comment>
<dbReference type="PANTHER" id="PTHR32089:SF114">
    <property type="entry name" value="METHYL-ACCEPTING CHEMOTAXIS PROTEIN MCPB"/>
    <property type="match status" value="1"/>
</dbReference>
<dbReference type="Proteomes" id="UP000006176">
    <property type="component" value="Chromosome"/>
</dbReference>
<keyword evidence="4 10" id="KW-0812">Transmembrane</keyword>
<gene>
    <name evidence="13" type="ordered locus">Sulba_0864</name>
</gene>